<sequence length="105" mass="12041">MTQPSKSGEENARIFVQHADLWQSTFESSSAPVNFWYVSECLETILRNAILVNPINAFWLRSFADYRYACEQYADALVLYMETCVTCSDSLTKPFPDNVVDDVVR</sequence>
<dbReference type="AlphaFoldDB" id="A0A0B2W2K9"/>
<dbReference type="Pfam" id="PF25756">
    <property type="entry name" value="TPR_INTS8"/>
    <property type="match status" value="1"/>
</dbReference>
<dbReference type="EMBL" id="JPKZ01000431">
    <property type="protein sequence ID" value="KHN87420.1"/>
    <property type="molecule type" value="Genomic_DNA"/>
</dbReference>
<organism evidence="2 3">
    <name type="scientific">Toxocara canis</name>
    <name type="common">Canine roundworm</name>
    <dbReference type="NCBI Taxonomy" id="6265"/>
    <lineage>
        <taxon>Eukaryota</taxon>
        <taxon>Metazoa</taxon>
        <taxon>Ecdysozoa</taxon>
        <taxon>Nematoda</taxon>
        <taxon>Chromadorea</taxon>
        <taxon>Rhabditida</taxon>
        <taxon>Spirurina</taxon>
        <taxon>Ascaridomorpha</taxon>
        <taxon>Ascaridoidea</taxon>
        <taxon>Toxocaridae</taxon>
        <taxon>Toxocara</taxon>
    </lineage>
</organism>
<reference evidence="2 3" key="1">
    <citation type="submission" date="2014-11" db="EMBL/GenBank/DDBJ databases">
        <title>Genetic blueprint of the zoonotic pathogen Toxocara canis.</title>
        <authorList>
            <person name="Zhu X.-Q."/>
            <person name="Korhonen P.K."/>
            <person name="Cai H."/>
            <person name="Young N.D."/>
            <person name="Nejsum P."/>
            <person name="von Samson-Himmelstjerna G."/>
            <person name="Boag P.R."/>
            <person name="Tan P."/>
            <person name="Li Q."/>
            <person name="Min J."/>
            <person name="Yang Y."/>
            <person name="Wang X."/>
            <person name="Fang X."/>
            <person name="Hall R.S."/>
            <person name="Hofmann A."/>
            <person name="Sternberg P.W."/>
            <person name="Jex A.R."/>
            <person name="Gasser R.B."/>
        </authorList>
    </citation>
    <scope>NUCLEOTIDE SEQUENCE [LARGE SCALE GENOMIC DNA]</scope>
    <source>
        <strain evidence="2">PN_DK_2014</strain>
    </source>
</reference>
<gene>
    <name evidence="2" type="primary">INTS8</name>
    <name evidence="2" type="ORF">Tcan_02760</name>
</gene>
<comment type="caution">
    <text evidence="2">The sequence shown here is derived from an EMBL/GenBank/DDBJ whole genome shotgun (WGS) entry which is preliminary data.</text>
</comment>
<feature type="domain" description="INTS8 TPR repeats" evidence="1">
    <location>
        <begin position="9"/>
        <end position="104"/>
    </location>
</feature>
<dbReference type="InterPro" id="IPR057980">
    <property type="entry name" value="TPR_INTS8"/>
</dbReference>
<evidence type="ECO:0000259" key="1">
    <source>
        <dbReference type="Pfam" id="PF25756"/>
    </source>
</evidence>
<proteinExistence type="predicted"/>
<keyword evidence="3" id="KW-1185">Reference proteome</keyword>
<protein>
    <submittedName>
        <fullName evidence="2">Integrator complex subunit 8</fullName>
    </submittedName>
</protein>
<evidence type="ECO:0000313" key="3">
    <source>
        <dbReference type="Proteomes" id="UP000031036"/>
    </source>
</evidence>
<dbReference type="STRING" id="6265.A0A0B2W2K9"/>
<dbReference type="OrthoDB" id="5782487at2759"/>
<name>A0A0B2W2K9_TOXCA</name>
<accession>A0A0B2W2K9</accession>
<evidence type="ECO:0000313" key="2">
    <source>
        <dbReference type="EMBL" id="KHN87420.1"/>
    </source>
</evidence>
<dbReference type="Proteomes" id="UP000031036">
    <property type="component" value="Unassembled WGS sequence"/>
</dbReference>